<dbReference type="Pfam" id="PF02518">
    <property type="entry name" value="HATPase_c"/>
    <property type="match status" value="1"/>
</dbReference>
<gene>
    <name evidence="12" type="ORF">BUL40_07845</name>
</gene>
<dbReference type="InterPro" id="IPR005467">
    <property type="entry name" value="His_kinase_dom"/>
</dbReference>
<keyword evidence="10" id="KW-0732">Signal</keyword>
<dbReference type="AlphaFoldDB" id="A0A1V6LSG7"/>
<keyword evidence="6 12" id="KW-0418">Kinase</keyword>
<dbReference type="InterPro" id="IPR011495">
    <property type="entry name" value="Sig_transdc_His_kin_sub2_dim/P"/>
</dbReference>
<reference evidence="12 13" key="1">
    <citation type="submission" date="2016-12" db="EMBL/GenBank/DDBJ databases">
        <authorList>
            <person name="Song W.-J."/>
            <person name="Kurnit D.M."/>
        </authorList>
    </citation>
    <scope>NUCLEOTIDE SEQUENCE [LARGE SCALE GENOMIC DNA]</scope>
    <source>
        <strain evidence="12 13">HSG9</strain>
    </source>
</reference>
<dbReference type="PANTHER" id="PTHR41523">
    <property type="entry name" value="TWO-COMPONENT SYSTEM SENSOR PROTEIN"/>
    <property type="match status" value="1"/>
</dbReference>
<dbReference type="PANTHER" id="PTHR41523:SF8">
    <property type="entry name" value="ETHYLENE RESPONSE SENSOR PROTEIN"/>
    <property type="match status" value="1"/>
</dbReference>
<dbReference type="Gene3D" id="3.30.565.10">
    <property type="entry name" value="Histidine kinase-like ATPase, C-terminal domain"/>
    <property type="match status" value="1"/>
</dbReference>
<feature type="domain" description="Histidine kinase" evidence="11">
    <location>
        <begin position="461"/>
        <end position="652"/>
    </location>
</feature>
<evidence type="ECO:0000259" key="11">
    <source>
        <dbReference type="PROSITE" id="PS50109"/>
    </source>
</evidence>
<evidence type="ECO:0000313" key="12">
    <source>
        <dbReference type="EMBL" id="OQD42997.1"/>
    </source>
</evidence>
<keyword evidence="5" id="KW-0547">Nucleotide-binding</keyword>
<evidence type="ECO:0000256" key="9">
    <source>
        <dbReference type="SAM" id="Phobius"/>
    </source>
</evidence>
<feature type="signal peptide" evidence="10">
    <location>
        <begin position="1"/>
        <end position="24"/>
    </location>
</feature>
<keyword evidence="13" id="KW-1185">Reference proteome</keyword>
<sequence>MTPKQTLVVLTFLATALLCLPMQAQNSQEVNPLETFSSLEGAQNKLDYFFNTPNRYTENSAYDWLESVRVSLSTSEKTNDTLGILAYKLMEAKLYSDIGDNDKSIAIAKELYNGTDSLELDKMSLLLELMDENYQRLQMYDKQIEIRELKKSLGLTENVAYHDIYASMGLYRQAMKQYIMDVKPTIPDNDYYAFAQFHNKIGYFLYQDKSAPTALTEFNKSISFLNLYINDISIQKTEIDIFNSEALRAEVEGNIGKSQVLLKQYIEAIPNLNNSIKTFKEFNHGKFTSQITENTLNLAEAHLQLDNNRTAKKLLEEEFEEMTVEQRIKRNRLLAQYYDKIENYKSAAQFYKKNAFIKDSLKANEVSILKQQLVAIVGTSDLENSRKLIAEQKMANEKIRNDLKAQGERIYLVLISLIFTVLGLIGLVYAYAKSIKNQRLIAEQKHFIEDSLKEKESLLREIHHRVKNNLQMVSSLLSLQTRNTKSKAAIAALEEGKSRVKAMALIHQKLYQNEDLSYIEMQGYIESLINSVQSVFKKGGHNISITVDAEGTELDIDRAIPFGLILNELVSNTFKYAFPDGDDNGKIYIHLRKDGDKGYFEYSDNGVGLPEDMDERTNTSMGFRLINRLVNQLQSKLNVDHTKEGVRFWFNF</sequence>
<evidence type="ECO:0000256" key="8">
    <source>
        <dbReference type="SAM" id="Coils"/>
    </source>
</evidence>
<dbReference type="SUPFAM" id="SSF55874">
    <property type="entry name" value="ATPase domain of HSP90 chaperone/DNA topoisomerase II/histidine kinase"/>
    <property type="match status" value="1"/>
</dbReference>
<organism evidence="12 13">
    <name type="scientific">Croceivirga radicis</name>
    <dbReference type="NCBI Taxonomy" id="1929488"/>
    <lineage>
        <taxon>Bacteria</taxon>
        <taxon>Pseudomonadati</taxon>
        <taxon>Bacteroidota</taxon>
        <taxon>Flavobacteriia</taxon>
        <taxon>Flavobacteriales</taxon>
        <taxon>Flavobacteriaceae</taxon>
        <taxon>Croceivirga</taxon>
    </lineage>
</organism>
<evidence type="ECO:0000313" key="13">
    <source>
        <dbReference type="Proteomes" id="UP000191680"/>
    </source>
</evidence>
<evidence type="ECO:0000256" key="7">
    <source>
        <dbReference type="ARBA" id="ARBA00022840"/>
    </source>
</evidence>
<dbReference type="Gene3D" id="1.25.40.10">
    <property type="entry name" value="Tetratricopeptide repeat domain"/>
    <property type="match status" value="1"/>
</dbReference>
<dbReference type="OrthoDB" id="9767435at2"/>
<keyword evidence="3" id="KW-0597">Phosphoprotein</keyword>
<protein>
    <recommendedName>
        <fullName evidence="2">histidine kinase</fullName>
        <ecNumber evidence="2">2.7.13.3</ecNumber>
    </recommendedName>
</protein>
<comment type="caution">
    <text evidence="12">The sequence shown here is derived from an EMBL/GenBank/DDBJ whole genome shotgun (WGS) entry which is preliminary data.</text>
</comment>
<keyword evidence="9" id="KW-0812">Transmembrane</keyword>
<keyword evidence="9" id="KW-0472">Membrane</keyword>
<dbReference type="GO" id="GO:0004673">
    <property type="term" value="F:protein histidine kinase activity"/>
    <property type="evidence" value="ECO:0007669"/>
    <property type="project" value="UniProtKB-EC"/>
</dbReference>
<dbReference type="EMBL" id="MTBC01000004">
    <property type="protein sequence ID" value="OQD42997.1"/>
    <property type="molecule type" value="Genomic_DNA"/>
</dbReference>
<evidence type="ECO:0000256" key="3">
    <source>
        <dbReference type="ARBA" id="ARBA00022553"/>
    </source>
</evidence>
<dbReference type="SMART" id="SM00387">
    <property type="entry name" value="HATPase_c"/>
    <property type="match status" value="1"/>
</dbReference>
<dbReference type="Gene3D" id="3.30.450.20">
    <property type="entry name" value="PAS domain"/>
    <property type="match status" value="1"/>
</dbReference>
<feature type="coiled-coil region" evidence="8">
    <location>
        <begin position="298"/>
        <end position="354"/>
    </location>
</feature>
<keyword evidence="4" id="KW-0808">Transferase</keyword>
<dbReference type="Pfam" id="PF07568">
    <property type="entry name" value="HisKA_2"/>
    <property type="match status" value="1"/>
</dbReference>
<feature type="chain" id="PRO_5013003283" description="histidine kinase" evidence="10">
    <location>
        <begin position="25"/>
        <end position="652"/>
    </location>
</feature>
<accession>A0A1V6LSG7</accession>
<proteinExistence type="predicted"/>
<feature type="transmembrane region" description="Helical" evidence="9">
    <location>
        <begin position="410"/>
        <end position="432"/>
    </location>
</feature>
<dbReference type="Proteomes" id="UP000191680">
    <property type="component" value="Unassembled WGS sequence"/>
</dbReference>
<dbReference type="RefSeq" id="WP_080318786.1">
    <property type="nucleotide sequence ID" value="NZ_MTBC01000004.1"/>
</dbReference>
<keyword evidence="9" id="KW-1133">Transmembrane helix</keyword>
<keyword evidence="8" id="KW-0175">Coiled coil</keyword>
<evidence type="ECO:0000256" key="6">
    <source>
        <dbReference type="ARBA" id="ARBA00022777"/>
    </source>
</evidence>
<dbReference type="InterPro" id="IPR003594">
    <property type="entry name" value="HATPase_dom"/>
</dbReference>
<dbReference type="InterPro" id="IPR011990">
    <property type="entry name" value="TPR-like_helical_dom_sf"/>
</dbReference>
<dbReference type="GO" id="GO:0005524">
    <property type="term" value="F:ATP binding"/>
    <property type="evidence" value="ECO:0007669"/>
    <property type="project" value="UniProtKB-KW"/>
</dbReference>
<dbReference type="SUPFAM" id="SSF48452">
    <property type="entry name" value="TPR-like"/>
    <property type="match status" value="1"/>
</dbReference>
<name>A0A1V6LSG7_9FLAO</name>
<comment type="catalytic activity">
    <reaction evidence="1">
        <text>ATP + protein L-histidine = ADP + protein N-phospho-L-histidine.</text>
        <dbReference type="EC" id="2.7.13.3"/>
    </reaction>
</comment>
<evidence type="ECO:0000256" key="5">
    <source>
        <dbReference type="ARBA" id="ARBA00022741"/>
    </source>
</evidence>
<evidence type="ECO:0000256" key="4">
    <source>
        <dbReference type="ARBA" id="ARBA00022679"/>
    </source>
</evidence>
<evidence type="ECO:0000256" key="1">
    <source>
        <dbReference type="ARBA" id="ARBA00000085"/>
    </source>
</evidence>
<keyword evidence="7" id="KW-0067">ATP-binding</keyword>
<dbReference type="InterPro" id="IPR036890">
    <property type="entry name" value="HATPase_C_sf"/>
</dbReference>
<evidence type="ECO:0000256" key="2">
    <source>
        <dbReference type="ARBA" id="ARBA00012438"/>
    </source>
</evidence>
<dbReference type="EC" id="2.7.13.3" evidence="2"/>
<evidence type="ECO:0000256" key="10">
    <source>
        <dbReference type="SAM" id="SignalP"/>
    </source>
</evidence>
<dbReference type="PROSITE" id="PS50109">
    <property type="entry name" value="HIS_KIN"/>
    <property type="match status" value="1"/>
</dbReference>